<protein>
    <submittedName>
        <fullName evidence="3">Uncharacterized protein</fullName>
    </submittedName>
</protein>
<sequence>MVSVRQQRAVRATASASLATFVALLSHVAAGGPPPSVLGIALPWALSLIVCLGLAGRRLSVVRVGAAVAAAQAVFHVLFVLGVVPLASAGPASGGAGLAAHAGHMPVAASSLASVPTSAVVVPDASMLGAHVIAAVVTTLVLHRGELLLVGLGELARRVARRLRAAGRDVVPPTAVSPRRRGFASSTSAPRPRPLIASPARRGPPSLLAL</sequence>
<proteinExistence type="predicted"/>
<reference evidence="3" key="1">
    <citation type="journal article" date="2014" name="Int. J. Syst. Evol. Microbiol.">
        <title>Complete genome sequence of Corynebacterium casei LMG S-19264T (=DSM 44701T), isolated from a smear-ripened cheese.</title>
        <authorList>
            <consortium name="US DOE Joint Genome Institute (JGI-PGF)"/>
            <person name="Walter F."/>
            <person name="Albersmeier A."/>
            <person name="Kalinowski J."/>
            <person name="Ruckert C."/>
        </authorList>
    </citation>
    <scope>NUCLEOTIDE SEQUENCE</scope>
    <source>
        <strain evidence="3">VKM Ac-1447</strain>
    </source>
</reference>
<keyword evidence="2" id="KW-0812">Transmembrane</keyword>
<evidence type="ECO:0000256" key="2">
    <source>
        <dbReference type="SAM" id="Phobius"/>
    </source>
</evidence>
<comment type="caution">
    <text evidence="3">The sequence shown here is derived from an EMBL/GenBank/DDBJ whole genome shotgun (WGS) entry which is preliminary data.</text>
</comment>
<feature type="transmembrane region" description="Helical" evidence="2">
    <location>
        <begin position="40"/>
        <end position="57"/>
    </location>
</feature>
<dbReference type="RefSeq" id="WP_210007113.1">
    <property type="nucleotide sequence ID" value="NZ_BSEO01000014.1"/>
</dbReference>
<organism evidence="3 4">
    <name type="scientific">Microbacterium imperiale</name>
    <dbReference type="NCBI Taxonomy" id="33884"/>
    <lineage>
        <taxon>Bacteria</taxon>
        <taxon>Bacillati</taxon>
        <taxon>Actinomycetota</taxon>
        <taxon>Actinomycetes</taxon>
        <taxon>Micrococcales</taxon>
        <taxon>Microbacteriaceae</taxon>
        <taxon>Microbacterium</taxon>
    </lineage>
</organism>
<evidence type="ECO:0000313" key="4">
    <source>
        <dbReference type="Proteomes" id="UP001142317"/>
    </source>
</evidence>
<evidence type="ECO:0000256" key="1">
    <source>
        <dbReference type="SAM" id="MobiDB-lite"/>
    </source>
</evidence>
<keyword evidence="2" id="KW-0472">Membrane</keyword>
<reference evidence="3" key="2">
    <citation type="submission" date="2023-01" db="EMBL/GenBank/DDBJ databases">
        <authorList>
            <person name="Sun Q."/>
            <person name="Evtushenko L."/>
        </authorList>
    </citation>
    <scope>NUCLEOTIDE SEQUENCE</scope>
    <source>
        <strain evidence="3">VKM Ac-1447</strain>
    </source>
</reference>
<dbReference type="AlphaFoldDB" id="A0A9W6HIY5"/>
<feature type="transmembrane region" description="Helical" evidence="2">
    <location>
        <begin position="64"/>
        <end position="87"/>
    </location>
</feature>
<accession>A0A9W6HIY5</accession>
<dbReference type="Proteomes" id="UP001142317">
    <property type="component" value="Unassembled WGS sequence"/>
</dbReference>
<feature type="region of interest" description="Disordered" evidence="1">
    <location>
        <begin position="172"/>
        <end position="210"/>
    </location>
</feature>
<feature type="transmembrane region" description="Helical" evidence="2">
    <location>
        <begin position="128"/>
        <end position="152"/>
    </location>
</feature>
<keyword evidence="4" id="KW-1185">Reference proteome</keyword>
<name>A0A9W6HIY5_9MICO</name>
<dbReference type="EMBL" id="BSEO01000014">
    <property type="protein sequence ID" value="GLJ80943.1"/>
    <property type="molecule type" value="Genomic_DNA"/>
</dbReference>
<gene>
    <name evidence="3" type="ORF">GCM10017586_26260</name>
</gene>
<keyword evidence="2" id="KW-1133">Transmembrane helix</keyword>
<evidence type="ECO:0000313" key="3">
    <source>
        <dbReference type="EMBL" id="GLJ80943.1"/>
    </source>
</evidence>